<keyword evidence="3" id="KW-1185">Reference proteome</keyword>
<accession>A0AAD4EPS9</accession>
<comment type="caution">
    <text evidence="2">The sequence shown here is derived from an EMBL/GenBank/DDBJ whole genome shotgun (WGS) entry which is preliminary data.</text>
</comment>
<evidence type="ECO:0000313" key="2">
    <source>
        <dbReference type="EMBL" id="KAG7285066.1"/>
    </source>
</evidence>
<proteinExistence type="predicted"/>
<reference evidence="2" key="1">
    <citation type="submission" date="2023-02" db="EMBL/GenBank/DDBJ databases">
        <authorList>
            <person name="Palmer J.M."/>
        </authorList>
    </citation>
    <scope>NUCLEOTIDE SEQUENCE</scope>
    <source>
        <strain evidence="2">FW57</strain>
    </source>
</reference>
<dbReference type="Proteomes" id="UP001197093">
    <property type="component" value="Unassembled WGS sequence"/>
</dbReference>
<dbReference type="AlphaFoldDB" id="A0AAD4EPS9"/>
<dbReference type="EMBL" id="JAHCVI010000005">
    <property type="protein sequence ID" value="KAG7285066.1"/>
    <property type="molecule type" value="Genomic_DNA"/>
</dbReference>
<name>A0AAD4EPS9_9PEZI</name>
<feature type="compositionally biased region" description="Low complexity" evidence="1">
    <location>
        <begin position="217"/>
        <end position="233"/>
    </location>
</feature>
<feature type="region of interest" description="Disordered" evidence="1">
    <location>
        <begin position="211"/>
        <end position="246"/>
    </location>
</feature>
<evidence type="ECO:0000256" key="1">
    <source>
        <dbReference type="SAM" id="MobiDB-lite"/>
    </source>
</evidence>
<sequence>MSRPATPFRRYIQVENIPRSAYTTDPKTDRFVPKAENFTKRPNFASLMKTVYGSTAAPTDFAGFSVEAETYLRARINISINHEVLVLDSLQNMHAGEDGYFKTKDLVAHALSRVGVSNSEVNLIVIPNIDNENTRKAIKALQVADSWEPGTWINAKGQHNAAMLKTELGRTAGSVARKLGKTIGNIYVGHISGQPALGFALAVPGAAAATYPPSRPGTPSRPAAPSRAATPSRQAIPRAPTPVRQNSKTCGCVIC</sequence>
<organism evidence="2 3">
    <name type="scientific">Staphylotrichum longicolle</name>
    <dbReference type="NCBI Taxonomy" id="669026"/>
    <lineage>
        <taxon>Eukaryota</taxon>
        <taxon>Fungi</taxon>
        <taxon>Dikarya</taxon>
        <taxon>Ascomycota</taxon>
        <taxon>Pezizomycotina</taxon>
        <taxon>Sordariomycetes</taxon>
        <taxon>Sordariomycetidae</taxon>
        <taxon>Sordariales</taxon>
        <taxon>Chaetomiaceae</taxon>
        <taxon>Staphylotrichum</taxon>
    </lineage>
</organism>
<evidence type="ECO:0000313" key="3">
    <source>
        <dbReference type="Proteomes" id="UP001197093"/>
    </source>
</evidence>
<gene>
    <name evidence="2" type="ORF">NEMBOFW57_009686</name>
</gene>
<protein>
    <submittedName>
        <fullName evidence="2">Uncharacterized protein</fullName>
    </submittedName>
</protein>